<accession>A9WFA9</accession>
<reference evidence="3" key="1">
    <citation type="journal article" date="2011" name="BMC Genomics">
        <title>Complete genome sequence of the filamentous anoxygenic phototrophic bacterium Chloroflexus aurantiacus.</title>
        <authorList>
            <person name="Tang K.H."/>
            <person name="Barry K."/>
            <person name="Chertkov O."/>
            <person name="Dalin E."/>
            <person name="Han C.S."/>
            <person name="Hauser L.J."/>
            <person name="Honchak B.M."/>
            <person name="Karbach L.E."/>
            <person name="Land M.L."/>
            <person name="Lapidus A."/>
            <person name="Larimer F.W."/>
            <person name="Mikhailova N."/>
            <person name="Pitluck S."/>
            <person name="Pierson B.K."/>
            <person name="Blankenship R.E."/>
        </authorList>
    </citation>
    <scope>NUCLEOTIDE SEQUENCE [LARGE SCALE GENOMIC DNA]</scope>
    <source>
        <strain evidence="3">ATCC 29366 / DSM 635 / J-10-fl</strain>
    </source>
</reference>
<sequence length="258" mass="29096">MPRKQSPTPTAMVPVVLATLMQIIAAHRPACRQERTFRRAVALLVGELVAFARHTVTQVLLALGKPDTDGTACSRLVSRSRFDEATLTAGLVRETLKRSSNYDPAVVGIDSTQTPRRRLTLPGTRWVHARRTWGWIRGPTRPERWWRGAQRWRFTTLWRSYRAALWGTAECRSLWTTSTDDWLKKRAHDHRPDQRRTRGGQGVGGPAAFSPPKRPIHQHATESHQHLLPTLVIPPASTKQPTSSAAAWLPHSKLRDTA</sequence>
<dbReference type="KEGG" id="cau:Caur_2894"/>
<dbReference type="EMBL" id="CP000909">
    <property type="protein sequence ID" value="ABY36093.1"/>
    <property type="molecule type" value="Genomic_DNA"/>
</dbReference>
<organism evidence="2 3">
    <name type="scientific">Chloroflexus aurantiacus (strain ATCC 29366 / DSM 635 / J-10-fl)</name>
    <dbReference type="NCBI Taxonomy" id="324602"/>
    <lineage>
        <taxon>Bacteria</taxon>
        <taxon>Bacillati</taxon>
        <taxon>Chloroflexota</taxon>
        <taxon>Chloroflexia</taxon>
        <taxon>Chloroflexales</taxon>
        <taxon>Chloroflexineae</taxon>
        <taxon>Chloroflexaceae</taxon>
        <taxon>Chloroflexus</taxon>
    </lineage>
</organism>
<name>A9WFA9_CHLAA</name>
<dbReference type="AlphaFoldDB" id="A9WFA9"/>
<dbReference type="EnsemblBacteria" id="ABY36093">
    <property type="protein sequence ID" value="ABY36093"/>
    <property type="gene ID" value="Caur_2894"/>
</dbReference>
<dbReference type="HOGENOM" id="CLU_1076438_0_0_0"/>
<dbReference type="Proteomes" id="UP000002008">
    <property type="component" value="Chromosome"/>
</dbReference>
<protein>
    <recommendedName>
        <fullName evidence="4">Transposase IS701-like DDE domain-containing protein</fullName>
    </recommendedName>
</protein>
<proteinExistence type="predicted"/>
<evidence type="ECO:0000313" key="3">
    <source>
        <dbReference type="Proteomes" id="UP000002008"/>
    </source>
</evidence>
<feature type="region of interest" description="Disordered" evidence="1">
    <location>
        <begin position="186"/>
        <end position="258"/>
    </location>
</feature>
<evidence type="ECO:0000256" key="1">
    <source>
        <dbReference type="SAM" id="MobiDB-lite"/>
    </source>
</evidence>
<evidence type="ECO:0000313" key="2">
    <source>
        <dbReference type="EMBL" id="ABY36093.1"/>
    </source>
</evidence>
<dbReference type="InParanoid" id="A9WFA9"/>
<keyword evidence="3" id="KW-1185">Reference proteome</keyword>
<gene>
    <name evidence="2" type="ordered locus">Caur_2894</name>
</gene>
<evidence type="ECO:0008006" key="4">
    <source>
        <dbReference type="Google" id="ProtNLM"/>
    </source>
</evidence>